<comment type="caution">
    <text evidence="1">The sequence shown here is derived from an EMBL/GenBank/DDBJ whole genome shotgun (WGS) entry which is preliminary data.</text>
</comment>
<dbReference type="PATRIC" id="fig|137591.24.peg.1812"/>
<name>A0A0D1LPN2_9LACO</name>
<gene>
    <name evidence="1" type="ORF">ab3b_01870</name>
</gene>
<organism evidence="1 2">
    <name type="scientific">Weissella cibaria</name>
    <dbReference type="NCBI Taxonomy" id="137591"/>
    <lineage>
        <taxon>Bacteria</taxon>
        <taxon>Bacillati</taxon>
        <taxon>Bacillota</taxon>
        <taxon>Bacilli</taxon>
        <taxon>Lactobacillales</taxon>
        <taxon>Lactobacillaceae</taxon>
        <taxon>Weissella</taxon>
    </lineage>
</organism>
<sequence>MLKGVLVYNAMPLLGVNSIFFTPNGVLGGNPSKFKSALNAVLANMDSAIQIDLDISNGNPRELQDYQYILVTDYTSKWVDSHDFPNSQLIAISGSDFFNNNVDNVIKQLI</sequence>
<dbReference type="AlphaFoldDB" id="A0A0D1LPN2"/>
<proteinExistence type="predicted"/>
<reference evidence="1 2" key="1">
    <citation type="journal article" date="2015" name="Microbiology (Mosc.)">
        <title>Genomics of the Weissella cibaria species with an examination of its metabolic traits.</title>
        <authorList>
            <person name="Lynch K.M."/>
            <person name="Lucid A."/>
            <person name="Arendt E.K."/>
            <person name="Sleator R.D."/>
            <person name="Lucey B."/>
            <person name="Coffey A."/>
        </authorList>
    </citation>
    <scope>NUCLEOTIDE SEQUENCE [LARGE SCALE GENOMIC DNA]</scope>
    <source>
        <strain evidence="1 2">AB3b</strain>
    </source>
</reference>
<accession>A0A0D1LPN2</accession>
<evidence type="ECO:0000313" key="2">
    <source>
        <dbReference type="Proteomes" id="UP000032289"/>
    </source>
</evidence>
<dbReference type="EMBL" id="JWHT01000045">
    <property type="protein sequence ID" value="KIU22035.1"/>
    <property type="molecule type" value="Genomic_DNA"/>
</dbReference>
<dbReference type="RefSeq" id="WP_043941662.1">
    <property type="nucleotide sequence ID" value="NZ_JWHT01000045.1"/>
</dbReference>
<evidence type="ECO:0000313" key="1">
    <source>
        <dbReference type="EMBL" id="KIU22035.1"/>
    </source>
</evidence>
<dbReference type="Proteomes" id="UP000032289">
    <property type="component" value="Unassembled WGS sequence"/>
</dbReference>
<protein>
    <submittedName>
        <fullName evidence="1">Uncharacterized protein</fullName>
    </submittedName>
</protein>